<accession>A0A8D2QFI0</accession>
<dbReference type="InterPro" id="IPR037760">
    <property type="entry name" value="SMKR1"/>
</dbReference>
<evidence type="ECO:0000313" key="1">
    <source>
        <dbReference type="Ensembl" id="ENSZALP00000013003.1"/>
    </source>
</evidence>
<dbReference type="AlphaFoldDB" id="A0A8D2QFI0"/>
<organism evidence="1 2">
    <name type="scientific">Zonotrichia albicollis</name>
    <name type="common">White-throated sparrow</name>
    <name type="synonym">Fringilla albicollis</name>
    <dbReference type="NCBI Taxonomy" id="44394"/>
    <lineage>
        <taxon>Eukaryota</taxon>
        <taxon>Metazoa</taxon>
        <taxon>Chordata</taxon>
        <taxon>Craniata</taxon>
        <taxon>Vertebrata</taxon>
        <taxon>Euteleostomi</taxon>
        <taxon>Archelosauria</taxon>
        <taxon>Archosauria</taxon>
        <taxon>Dinosauria</taxon>
        <taxon>Saurischia</taxon>
        <taxon>Theropoda</taxon>
        <taxon>Coelurosauria</taxon>
        <taxon>Aves</taxon>
        <taxon>Neognathae</taxon>
        <taxon>Neoaves</taxon>
        <taxon>Telluraves</taxon>
        <taxon>Australaves</taxon>
        <taxon>Passeriformes</taxon>
        <taxon>Passerellidae</taxon>
        <taxon>Zonotrichia</taxon>
    </lineage>
</organism>
<protein>
    <recommendedName>
        <fullName evidence="3">Small lysine rich protein 1</fullName>
    </recommendedName>
</protein>
<reference evidence="1" key="2">
    <citation type="submission" date="2025-09" db="UniProtKB">
        <authorList>
            <consortium name="Ensembl"/>
        </authorList>
    </citation>
    <scope>IDENTIFICATION</scope>
</reference>
<dbReference type="Ensembl" id="ENSZALT00000017766.1">
    <property type="protein sequence ID" value="ENSZALP00000013003.1"/>
    <property type="gene ID" value="ENSZALG00000010854.1"/>
</dbReference>
<keyword evidence="2" id="KW-1185">Reference proteome</keyword>
<sequence>KGDKGKKGGKGRGSKKGAKKEVVPVDLFSAAAMLNAYYICHNAAAFLQFRGHPWPGSLRRKGKGKRRR</sequence>
<name>A0A8D2QFI0_ZONAL</name>
<dbReference type="PANTHER" id="PTHR37932">
    <property type="entry name" value="SMALL LYSINE-RICH PROTEIN 1"/>
    <property type="match status" value="1"/>
</dbReference>
<reference evidence="1" key="1">
    <citation type="submission" date="2025-08" db="UniProtKB">
        <authorList>
            <consortium name="Ensembl"/>
        </authorList>
    </citation>
    <scope>IDENTIFICATION</scope>
</reference>
<evidence type="ECO:0000313" key="2">
    <source>
        <dbReference type="Proteomes" id="UP000694413"/>
    </source>
</evidence>
<dbReference type="Proteomes" id="UP000694413">
    <property type="component" value="Unassembled WGS sequence"/>
</dbReference>
<dbReference type="PANTHER" id="PTHR37932:SF1">
    <property type="entry name" value="SMALL LYSINE-RICH PROTEIN 1"/>
    <property type="match status" value="1"/>
</dbReference>
<evidence type="ECO:0008006" key="3">
    <source>
        <dbReference type="Google" id="ProtNLM"/>
    </source>
</evidence>
<proteinExistence type="predicted"/>